<feature type="coiled-coil region" evidence="1">
    <location>
        <begin position="37"/>
        <end position="64"/>
    </location>
</feature>
<protein>
    <submittedName>
        <fullName evidence="2">Regulator of cell morphogenesis and NO signaling</fullName>
    </submittedName>
</protein>
<reference evidence="2 3" key="1">
    <citation type="submission" date="2020-08" db="EMBL/GenBank/DDBJ databases">
        <title>Genomic Encyclopedia of Type Strains, Phase IV (KMG-IV): sequencing the most valuable type-strain genomes for metagenomic binning, comparative biology and taxonomic classification.</title>
        <authorList>
            <person name="Goeker M."/>
        </authorList>
    </citation>
    <scope>NUCLEOTIDE SEQUENCE [LARGE SCALE GENOMIC DNA]</scope>
    <source>
        <strain evidence="2 3">DSM 11805</strain>
    </source>
</reference>
<proteinExistence type="predicted"/>
<dbReference type="AlphaFoldDB" id="A0A841RKI4"/>
<dbReference type="RefSeq" id="WP_184245528.1">
    <property type="nucleotide sequence ID" value="NZ_BAAACU010000058.1"/>
</dbReference>
<dbReference type="Proteomes" id="UP000572212">
    <property type="component" value="Unassembled WGS sequence"/>
</dbReference>
<keyword evidence="3" id="KW-1185">Reference proteome</keyword>
<comment type="caution">
    <text evidence="2">The sequence shown here is derived from an EMBL/GenBank/DDBJ whole genome shotgun (WGS) entry which is preliminary data.</text>
</comment>
<sequence>MPEPFKQAIFKYFETLDLYTNAIVNAHGKNHPETFEVRKLFEKIKDANRNNLNLDNEFTQLRKVTDNYAIPDDVCETYEATYQMLAEVERAYYLSIELKLNRKRRNLE</sequence>
<keyword evidence="1" id="KW-0175">Coiled coil</keyword>
<evidence type="ECO:0000256" key="1">
    <source>
        <dbReference type="SAM" id="Coils"/>
    </source>
</evidence>
<accession>A0A841RKI4</accession>
<evidence type="ECO:0000313" key="3">
    <source>
        <dbReference type="Proteomes" id="UP000572212"/>
    </source>
</evidence>
<organism evidence="2 3">
    <name type="scientific">Gracilibacillus halotolerans</name>
    <dbReference type="NCBI Taxonomy" id="74386"/>
    <lineage>
        <taxon>Bacteria</taxon>
        <taxon>Bacillati</taxon>
        <taxon>Bacillota</taxon>
        <taxon>Bacilli</taxon>
        <taxon>Bacillales</taxon>
        <taxon>Bacillaceae</taxon>
        <taxon>Gracilibacillus</taxon>
    </lineage>
</organism>
<dbReference type="EMBL" id="JACHON010000003">
    <property type="protein sequence ID" value="MBB6512377.1"/>
    <property type="molecule type" value="Genomic_DNA"/>
</dbReference>
<gene>
    <name evidence="2" type="ORF">GGQ92_001160</name>
</gene>
<name>A0A841RKI4_9BACI</name>
<evidence type="ECO:0000313" key="2">
    <source>
        <dbReference type="EMBL" id="MBB6512377.1"/>
    </source>
</evidence>